<keyword evidence="3" id="KW-1185">Reference proteome</keyword>
<comment type="caution">
    <text evidence="2">The sequence shown here is derived from an EMBL/GenBank/DDBJ whole genome shotgun (WGS) entry which is preliminary data.</text>
</comment>
<reference evidence="2 3" key="1">
    <citation type="submission" date="2022-05" db="EMBL/GenBank/DDBJ databases">
        <authorList>
            <consortium name="Genoscope - CEA"/>
            <person name="William W."/>
        </authorList>
    </citation>
    <scope>NUCLEOTIDE SEQUENCE [LARGE SCALE GENOMIC DNA]</scope>
</reference>
<feature type="compositionally biased region" description="Basic and acidic residues" evidence="1">
    <location>
        <begin position="593"/>
        <end position="607"/>
    </location>
</feature>
<evidence type="ECO:0000313" key="2">
    <source>
        <dbReference type="EMBL" id="CAH3143211.1"/>
    </source>
</evidence>
<dbReference type="PANTHER" id="PTHR22028:SF4">
    <property type="entry name" value="PROTEIN SFI1 HOMOLOG"/>
    <property type="match status" value="1"/>
</dbReference>
<accession>A0ABN8PJZ9</accession>
<feature type="region of interest" description="Disordered" evidence="1">
    <location>
        <begin position="391"/>
        <end position="447"/>
    </location>
</feature>
<feature type="compositionally biased region" description="Low complexity" evidence="1">
    <location>
        <begin position="565"/>
        <end position="574"/>
    </location>
</feature>
<evidence type="ECO:0008006" key="4">
    <source>
        <dbReference type="Google" id="ProtNLM"/>
    </source>
</evidence>
<name>A0ABN8PJZ9_9CNID</name>
<dbReference type="EMBL" id="CALNXK010000070">
    <property type="protein sequence ID" value="CAH3143211.1"/>
    <property type="molecule type" value="Genomic_DNA"/>
</dbReference>
<dbReference type="PANTHER" id="PTHR22028">
    <property type="entry name" value="SFI1 SPINDLE BODY DOMAIN-CONTAINING PROTEIN-RELATED"/>
    <property type="match status" value="1"/>
</dbReference>
<dbReference type="InterPro" id="IPR052270">
    <property type="entry name" value="CACF_protein"/>
</dbReference>
<evidence type="ECO:0000313" key="3">
    <source>
        <dbReference type="Proteomes" id="UP001159405"/>
    </source>
</evidence>
<gene>
    <name evidence="2" type="ORF">PLOB_00043277</name>
</gene>
<organism evidence="2 3">
    <name type="scientific">Porites lobata</name>
    <dbReference type="NCBI Taxonomy" id="104759"/>
    <lineage>
        <taxon>Eukaryota</taxon>
        <taxon>Metazoa</taxon>
        <taxon>Cnidaria</taxon>
        <taxon>Anthozoa</taxon>
        <taxon>Hexacorallia</taxon>
        <taxon>Scleractinia</taxon>
        <taxon>Fungiina</taxon>
        <taxon>Poritidae</taxon>
        <taxon>Porites</taxon>
    </lineage>
</organism>
<evidence type="ECO:0000256" key="1">
    <source>
        <dbReference type="SAM" id="MobiDB-lite"/>
    </source>
</evidence>
<feature type="region of interest" description="Disordered" evidence="1">
    <location>
        <begin position="507"/>
        <end position="640"/>
    </location>
</feature>
<feature type="compositionally biased region" description="Basic and acidic residues" evidence="1">
    <location>
        <begin position="615"/>
        <end position="627"/>
    </location>
</feature>
<protein>
    <recommendedName>
        <fullName evidence="4">SFI1 centrin binding protein</fullName>
    </recommendedName>
</protein>
<sequence>MCIPFQFVHQKQLKWQKQARADLHYQQRLLSVVVSSWKDYKSHVHTAKSCSDSKLQRYNSKRLRSAFETWKRAVKENREERQNESFAEAFQNQTLLSRCFTCWREFAAHHAVKKWQQWQRVKELKHTIEKGKLARSFRAWKSFTRKSVQDKTLKHKAENHYNTALKRNAVLTWKSFIHLRFRIKILQRQSMWLHNRRIAVAFFYKWKIQHCAVIQEKRRTVLALWQWSINLQRKAFYALLEYAIGRKRKAVRISKALEERRNRLLRTRVTRWMKVGFYLAAERARFGQERQMEAAHSVHQCVYRCAMHWRRITAKRLRQRGGRPRPRPVVEAKPDWPVISLPGASRSVPLVQPLPVVDLHRIVSDSLKERPRARKPDYLRESFDLAQLTKAANVPPTVPPKPFSTLSDSETLPRISAPRPCDQMRSNIHPHQRTPREESIVFPSSSASSSVRDADAADKAQVSIFGKISPYRYFFKSCEHDLPKPTFRPVKKTSAEPFVPTERVRGAHRGPMLMPPSSFILPARSRETSRKSSLPDEAVVRAFNSSHPASTPRTSPDSQNQMEFSPSSEASSSSRGLQEDEDREDNSSEMEEVLGKTECEGKEKGEDTSDGEQVDEGRESKEVREQTVRNQLFHQQRDRGNLQERIAAMKNTLHEFQELKTGYSRKKKQRDQLSIWVQEQRENLGSNHLDEEFWQTEQCLDELNEEVTEMAQRIKQNRPLVEEVAACIRELIHKSALGSFT</sequence>
<feature type="compositionally biased region" description="Polar residues" evidence="1">
    <location>
        <begin position="543"/>
        <end position="564"/>
    </location>
</feature>
<feature type="compositionally biased region" description="Basic and acidic residues" evidence="1">
    <location>
        <begin position="524"/>
        <end position="534"/>
    </location>
</feature>
<feature type="compositionally biased region" description="Acidic residues" evidence="1">
    <location>
        <begin position="579"/>
        <end position="592"/>
    </location>
</feature>
<proteinExistence type="predicted"/>
<dbReference type="Proteomes" id="UP001159405">
    <property type="component" value="Unassembled WGS sequence"/>
</dbReference>